<protein>
    <submittedName>
        <fullName evidence="2">Dihydrofolate reductase</fullName>
    </submittedName>
</protein>
<dbReference type="Gene3D" id="3.40.430.10">
    <property type="entry name" value="Dihydrofolate Reductase, subunit A"/>
    <property type="match status" value="1"/>
</dbReference>
<dbReference type="Pfam" id="PF01872">
    <property type="entry name" value="RibD_C"/>
    <property type="match status" value="1"/>
</dbReference>
<gene>
    <name evidence="2" type="ORF">EV187_3081</name>
</gene>
<accession>A0A4Q7M9Y3</accession>
<evidence type="ECO:0000259" key="1">
    <source>
        <dbReference type="Pfam" id="PF01872"/>
    </source>
</evidence>
<dbReference type="EMBL" id="SGWY01000003">
    <property type="protein sequence ID" value="RZS64694.1"/>
    <property type="molecule type" value="Genomic_DNA"/>
</dbReference>
<dbReference type="OrthoDB" id="3820697at2"/>
<dbReference type="SUPFAM" id="SSF53597">
    <property type="entry name" value="Dihydrofolate reductase-like"/>
    <property type="match status" value="1"/>
</dbReference>
<reference evidence="2 3" key="1">
    <citation type="submission" date="2019-02" db="EMBL/GenBank/DDBJ databases">
        <title>Genomic Encyclopedia of Type Strains, Phase IV (KMG-IV): sequencing the most valuable type-strain genomes for metagenomic binning, comparative biology and taxonomic classification.</title>
        <authorList>
            <person name="Goeker M."/>
        </authorList>
    </citation>
    <scope>NUCLEOTIDE SEQUENCE [LARGE SCALE GENOMIC DNA]</scope>
    <source>
        <strain evidence="2 3">DSM 43045</strain>
    </source>
</reference>
<dbReference type="Proteomes" id="UP000293289">
    <property type="component" value="Unassembled WGS sequence"/>
</dbReference>
<evidence type="ECO:0000313" key="2">
    <source>
        <dbReference type="EMBL" id="RZS64694.1"/>
    </source>
</evidence>
<dbReference type="RefSeq" id="WP_130353897.1">
    <property type="nucleotide sequence ID" value="NZ_SGWY01000003.1"/>
</dbReference>
<feature type="domain" description="Bacterial bifunctional deaminase-reductase C-terminal" evidence="1">
    <location>
        <begin position="3"/>
        <end position="173"/>
    </location>
</feature>
<name>A0A4Q7M9Y3_9MICO</name>
<dbReference type="InterPro" id="IPR002734">
    <property type="entry name" value="RibDG_C"/>
</dbReference>
<proteinExistence type="predicted"/>
<keyword evidence="3" id="KW-1185">Reference proteome</keyword>
<dbReference type="AlphaFoldDB" id="A0A4Q7M9Y3"/>
<comment type="caution">
    <text evidence="2">The sequence shown here is derived from an EMBL/GenBank/DDBJ whole genome shotgun (WGS) entry which is preliminary data.</text>
</comment>
<organism evidence="2 3">
    <name type="scientific">Agromyces ramosus</name>
    <dbReference type="NCBI Taxonomy" id="33879"/>
    <lineage>
        <taxon>Bacteria</taxon>
        <taxon>Bacillati</taxon>
        <taxon>Actinomycetota</taxon>
        <taxon>Actinomycetes</taxon>
        <taxon>Micrococcales</taxon>
        <taxon>Microbacteriaceae</taxon>
        <taxon>Agromyces</taxon>
    </lineage>
</organism>
<sequence>MGKVIANASMSLDGFIAFEDDDIGDLFEWYDNGDVEIVNEGELPPFHVTRQSADYWNSWVGSLGVLVVGRELFDVTDGWHGRHPIGTPIVVLTHEPPRDWSYPGSEDFTFVTEGIAAAIATAKEIAGDRDVGLAAGTIAGQALDAGLVDEVAIDLVPVVMGSGKRYFGDAGPARLGDPTAIVQGRRVLHLRYPVERG</sequence>
<dbReference type="GO" id="GO:0008703">
    <property type="term" value="F:5-amino-6-(5-phosphoribosylamino)uracil reductase activity"/>
    <property type="evidence" value="ECO:0007669"/>
    <property type="project" value="InterPro"/>
</dbReference>
<dbReference type="GO" id="GO:0009231">
    <property type="term" value="P:riboflavin biosynthetic process"/>
    <property type="evidence" value="ECO:0007669"/>
    <property type="project" value="InterPro"/>
</dbReference>
<evidence type="ECO:0000313" key="3">
    <source>
        <dbReference type="Proteomes" id="UP000293289"/>
    </source>
</evidence>
<dbReference type="InterPro" id="IPR024072">
    <property type="entry name" value="DHFR-like_dom_sf"/>
</dbReference>